<comment type="similarity">
    <text evidence="1">Belongs to the polyketide transferase af380 family.</text>
</comment>
<sequence length="207" mass="23505">MNSKNKNAREKIGAIGICGGAAFALSATSMDTRIKAVVSVAIIDMSQLARQVPDKDLIQNMKKKLSLQRWVDAEKGTPECKVNYPEDKPTDEIPDGLQPLWQEFFAFYGLERGWHKNATHSLTTASNLVFLNAELIRYIDEISPRPVLFITGDKDLTMPITNDIFEKAAEPKEKIVVEWAQHIDFYDNTNNIIPFDKIKEFFTKNLK</sequence>
<dbReference type="PANTHER" id="PTHR47751">
    <property type="entry name" value="SUPERFAMILY HYDROLASE, PUTATIVE (AFU_ORTHOLOGUE AFUA_2G16580)-RELATED"/>
    <property type="match status" value="1"/>
</dbReference>
<keyword evidence="2" id="KW-1133">Transmembrane helix</keyword>
<evidence type="ECO:0000313" key="3">
    <source>
        <dbReference type="EMBL" id="ORX69815.1"/>
    </source>
</evidence>
<comment type="caution">
    <text evidence="3">The sequence shown here is derived from an EMBL/GenBank/DDBJ whole genome shotgun (WGS) entry which is preliminary data.</text>
</comment>
<dbReference type="EMBL" id="MCFG01000416">
    <property type="protein sequence ID" value="ORX69815.1"/>
    <property type="molecule type" value="Genomic_DNA"/>
</dbReference>
<dbReference type="PANTHER" id="PTHR47751:SF1">
    <property type="entry name" value="SUPERFAMILY HYDROLASE, PUTATIVE (AFU_ORTHOLOGUE AFUA_2G16580)-RELATED"/>
    <property type="match status" value="1"/>
</dbReference>
<accession>A0A1Y1W8T9</accession>
<dbReference type="STRING" id="1754192.A0A1Y1W8T9"/>
<keyword evidence="4" id="KW-1185">Reference proteome</keyword>
<evidence type="ECO:0000313" key="4">
    <source>
        <dbReference type="Proteomes" id="UP000193944"/>
    </source>
</evidence>
<gene>
    <name evidence="3" type="ORF">BCR32DRAFT_330161</name>
</gene>
<dbReference type="SUPFAM" id="SSF53474">
    <property type="entry name" value="alpha/beta-Hydrolases"/>
    <property type="match status" value="1"/>
</dbReference>
<dbReference type="AlphaFoldDB" id="A0A1Y1W8T9"/>
<dbReference type="InterPro" id="IPR051411">
    <property type="entry name" value="Polyketide_trans_af380"/>
</dbReference>
<dbReference type="OrthoDB" id="2498029at2759"/>
<feature type="transmembrane region" description="Helical" evidence="2">
    <location>
        <begin position="12"/>
        <end position="30"/>
    </location>
</feature>
<keyword evidence="2" id="KW-0472">Membrane</keyword>
<protein>
    <recommendedName>
        <fullName evidence="5">Alpha/beta-hydrolase</fullName>
    </recommendedName>
</protein>
<organism evidence="3 4">
    <name type="scientific">Anaeromyces robustus</name>
    <dbReference type="NCBI Taxonomy" id="1754192"/>
    <lineage>
        <taxon>Eukaryota</taxon>
        <taxon>Fungi</taxon>
        <taxon>Fungi incertae sedis</taxon>
        <taxon>Chytridiomycota</taxon>
        <taxon>Chytridiomycota incertae sedis</taxon>
        <taxon>Neocallimastigomycetes</taxon>
        <taxon>Neocallimastigales</taxon>
        <taxon>Neocallimastigaceae</taxon>
        <taxon>Anaeromyces</taxon>
    </lineage>
</organism>
<dbReference type="InterPro" id="IPR029058">
    <property type="entry name" value="AB_hydrolase_fold"/>
</dbReference>
<evidence type="ECO:0000256" key="2">
    <source>
        <dbReference type="SAM" id="Phobius"/>
    </source>
</evidence>
<reference evidence="3 4" key="1">
    <citation type="submission" date="2016-08" db="EMBL/GenBank/DDBJ databases">
        <title>A Parts List for Fungal Cellulosomes Revealed by Comparative Genomics.</title>
        <authorList>
            <consortium name="DOE Joint Genome Institute"/>
            <person name="Haitjema C.H."/>
            <person name="Gilmore S.P."/>
            <person name="Henske J.K."/>
            <person name="Solomon K.V."/>
            <person name="De Groot R."/>
            <person name="Kuo A."/>
            <person name="Mondo S.J."/>
            <person name="Salamov A.A."/>
            <person name="Labutti K."/>
            <person name="Zhao Z."/>
            <person name="Chiniquy J."/>
            <person name="Barry K."/>
            <person name="Brewer H.M."/>
            <person name="Purvine S.O."/>
            <person name="Wright A.T."/>
            <person name="Boxma B."/>
            <person name="Van Alen T."/>
            <person name="Hackstein J.H."/>
            <person name="Baker S.E."/>
            <person name="Grigoriev I.V."/>
            <person name="O'Malley M.A."/>
        </authorList>
    </citation>
    <scope>NUCLEOTIDE SEQUENCE [LARGE SCALE GENOMIC DNA]</scope>
    <source>
        <strain evidence="3 4">S4</strain>
    </source>
</reference>
<name>A0A1Y1W8T9_9FUNG</name>
<dbReference type="Gene3D" id="3.40.50.1820">
    <property type="entry name" value="alpha/beta hydrolase"/>
    <property type="match status" value="1"/>
</dbReference>
<dbReference type="Gene3D" id="1.10.10.800">
    <property type="match status" value="1"/>
</dbReference>
<evidence type="ECO:0000256" key="1">
    <source>
        <dbReference type="ARBA" id="ARBA00029464"/>
    </source>
</evidence>
<proteinExistence type="inferred from homology"/>
<evidence type="ECO:0008006" key="5">
    <source>
        <dbReference type="Google" id="ProtNLM"/>
    </source>
</evidence>
<keyword evidence="2" id="KW-0812">Transmembrane</keyword>
<dbReference type="Proteomes" id="UP000193944">
    <property type="component" value="Unassembled WGS sequence"/>
</dbReference>
<reference evidence="3 4" key="2">
    <citation type="submission" date="2016-08" db="EMBL/GenBank/DDBJ databases">
        <title>Pervasive Adenine N6-methylation of Active Genes in Fungi.</title>
        <authorList>
            <consortium name="DOE Joint Genome Institute"/>
            <person name="Mondo S.J."/>
            <person name="Dannebaum R.O."/>
            <person name="Kuo R.C."/>
            <person name="Labutti K."/>
            <person name="Haridas S."/>
            <person name="Kuo A."/>
            <person name="Salamov A."/>
            <person name="Ahrendt S.R."/>
            <person name="Lipzen A."/>
            <person name="Sullivan W."/>
            <person name="Andreopoulos W.B."/>
            <person name="Clum A."/>
            <person name="Lindquist E."/>
            <person name="Daum C."/>
            <person name="Ramamoorthy G.K."/>
            <person name="Gryganskyi A."/>
            <person name="Culley D."/>
            <person name="Magnuson J.K."/>
            <person name="James T.Y."/>
            <person name="O'Malley M.A."/>
            <person name="Stajich J.E."/>
            <person name="Spatafora J.W."/>
            <person name="Visel A."/>
            <person name="Grigoriev I.V."/>
        </authorList>
    </citation>
    <scope>NUCLEOTIDE SEQUENCE [LARGE SCALE GENOMIC DNA]</scope>
    <source>
        <strain evidence="3 4">S4</strain>
    </source>
</reference>